<reference evidence="5 6" key="1">
    <citation type="submission" date="2020-03" db="EMBL/GenBank/DDBJ databases">
        <authorList>
            <consortium name="Genoscope - CEA"/>
            <person name="William W."/>
        </authorList>
    </citation>
    <scope>NUCLEOTIDE SEQUENCE [LARGE SCALE GENOMIC DNA]</scope>
    <source>
        <strain evidence="6">DSM 16959</strain>
    </source>
</reference>
<gene>
    <name evidence="5" type="ORF">DENOEST_2391</name>
</gene>
<feature type="domain" description="Major facilitator superfamily (MFS) profile" evidence="4">
    <location>
        <begin position="33"/>
        <end position="425"/>
    </location>
</feature>
<protein>
    <recommendedName>
        <fullName evidence="4">Major facilitator superfamily (MFS) profile domain-containing protein</fullName>
    </recommendedName>
</protein>
<dbReference type="InterPro" id="IPR011701">
    <property type="entry name" value="MFS"/>
</dbReference>
<dbReference type="InterPro" id="IPR050327">
    <property type="entry name" value="Proton-linked_MCT"/>
</dbReference>
<accession>A0A6S6Y2W9</accession>
<dbReference type="SUPFAM" id="SSF103473">
    <property type="entry name" value="MFS general substrate transporter"/>
    <property type="match status" value="1"/>
</dbReference>
<name>A0A6S6Y2W9_9PROT</name>
<dbReference type="InterPro" id="IPR020846">
    <property type="entry name" value="MFS_dom"/>
</dbReference>
<evidence type="ECO:0000256" key="1">
    <source>
        <dbReference type="ARBA" id="ARBA00022692"/>
    </source>
</evidence>
<organism evidence="5 6">
    <name type="scientific">Denitratisoma oestradiolicum</name>
    <dbReference type="NCBI Taxonomy" id="311182"/>
    <lineage>
        <taxon>Bacteria</taxon>
        <taxon>Pseudomonadati</taxon>
        <taxon>Pseudomonadota</taxon>
        <taxon>Betaproteobacteria</taxon>
        <taxon>Nitrosomonadales</taxon>
        <taxon>Sterolibacteriaceae</taxon>
        <taxon>Denitratisoma</taxon>
    </lineage>
</organism>
<dbReference type="PANTHER" id="PTHR11360:SF284">
    <property type="entry name" value="EG:103B4.3 PROTEIN-RELATED"/>
    <property type="match status" value="1"/>
</dbReference>
<sequence>MRPAVRLDESDKMNRSLYAQRLTLNAIYPWLVAFLAMSILLVTNGLTTTGITAFDESLLREFGWSRGQLKLRDLITLGTAGLLAPFAGALIDRFGVRRLILAGSLLFAGLYYGYGLIESNIHMYFIHAGFGLVLVCAGLNVSVILVSQWFVKYRGRAIGIALVGSSLGGVIFPPIVLALIDSGGWRGGFQMLAAAALLLFAAAYIIVRRPEERGLKPLGAEDTQSATSKTTNNANDVRYRDALRTRSFWALAFVAMTTFYSILAMASHLFLHLRDIGFDPKTAGSGLSILFGLGLTSKFFFGFISDLINPKKVFIANVTVMLIGILTLATFNRDLIWIGIVVTGFGWGGLYTMIQLQAVNNFGVTDAGKILGTITMLDSIGGGLGIWLTGILFDRYGSYHIPFYVLSLLLSLALMASFFVRKEVGRISHRR</sequence>
<dbReference type="Gene3D" id="1.20.1250.20">
    <property type="entry name" value="MFS general substrate transporter like domains"/>
    <property type="match status" value="2"/>
</dbReference>
<evidence type="ECO:0000313" key="6">
    <source>
        <dbReference type="Proteomes" id="UP000515733"/>
    </source>
</evidence>
<dbReference type="PANTHER" id="PTHR11360">
    <property type="entry name" value="MONOCARBOXYLATE TRANSPORTER"/>
    <property type="match status" value="1"/>
</dbReference>
<dbReference type="Proteomes" id="UP000515733">
    <property type="component" value="Chromosome"/>
</dbReference>
<dbReference type="AlphaFoldDB" id="A0A6S6Y2W9"/>
<dbReference type="PROSITE" id="PS50850">
    <property type="entry name" value="MFS"/>
    <property type="match status" value="1"/>
</dbReference>
<dbReference type="GO" id="GO:0022857">
    <property type="term" value="F:transmembrane transporter activity"/>
    <property type="evidence" value="ECO:0007669"/>
    <property type="project" value="InterPro"/>
</dbReference>
<evidence type="ECO:0000259" key="4">
    <source>
        <dbReference type="PROSITE" id="PS50850"/>
    </source>
</evidence>
<proteinExistence type="predicted"/>
<dbReference type="EMBL" id="LR778301">
    <property type="protein sequence ID" value="CAB1369556.1"/>
    <property type="molecule type" value="Genomic_DNA"/>
</dbReference>
<evidence type="ECO:0000313" key="5">
    <source>
        <dbReference type="EMBL" id="CAB1369556.1"/>
    </source>
</evidence>
<dbReference type="Pfam" id="PF07690">
    <property type="entry name" value="MFS_1"/>
    <property type="match status" value="1"/>
</dbReference>
<keyword evidence="6" id="KW-1185">Reference proteome</keyword>
<evidence type="ECO:0000256" key="2">
    <source>
        <dbReference type="ARBA" id="ARBA00022989"/>
    </source>
</evidence>
<dbReference type="OrthoDB" id="3573349at2"/>
<dbReference type="InterPro" id="IPR036259">
    <property type="entry name" value="MFS_trans_sf"/>
</dbReference>
<dbReference type="KEGG" id="doe:DENOEST_2391"/>
<keyword evidence="1" id="KW-0812">Transmembrane</keyword>
<keyword evidence="2" id="KW-1133">Transmembrane helix</keyword>
<keyword evidence="3" id="KW-0472">Membrane</keyword>
<evidence type="ECO:0000256" key="3">
    <source>
        <dbReference type="ARBA" id="ARBA00023136"/>
    </source>
</evidence>